<dbReference type="PANTHER" id="PTHR19321:SF41">
    <property type="entry name" value="FASCETTO-RELATED"/>
    <property type="match status" value="1"/>
</dbReference>
<dbReference type="InterPro" id="IPR007145">
    <property type="entry name" value="MAP65_Ase1_PRC1"/>
</dbReference>
<feature type="compositionally biased region" description="Polar residues" evidence="1">
    <location>
        <begin position="86"/>
        <end position="95"/>
    </location>
</feature>
<evidence type="ECO:0000256" key="1">
    <source>
        <dbReference type="SAM" id="MobiDB-lite"/>
    </source>
</evidence>
<reference evidence="2 3" key="1">
    <citation type="submission" date="2024-10" db="EMBL/GenBank/DDBJ databases">
        <title>Updated reference genomes for cyclostephanoid diatoms.</title>
        <authorList>
            <person name="Roberts W.R."/>
            <person name="Alverson A.J."/>
        </authorList>
    </citation>
    <scope>NUCLEOTIDE SEQUENCE [LARGE SCALE GENOMIC DNA]</scope>
    <source>
        <strain evidence="2 3">AJA276-08</strain>
    </source>
</reference>
<feature type="compositionally biased region" description="Basic and acidic residues" evidence="1">
    <location>
        <begin position="181"/>
        <end position="207"/>
    </location>
</feature>
<feature type="region of interest" description="Disordered" evidence="1">
    <location>
        <begin position="156"/>
        <end position="244"/>
    </location>
</feature>
<name>A0ABD3Q8Z8_9STRA</name>
<feature type="region of interest" description="Disordered" evidence="1">
    <location>
        <begin position="1"/>
        <end position="139"/>
    </location>
</feature>
<evidence type="ECO:0000313" key="3">
    <source>
        <dbReference type="Proteomes" id="UP001530315"/>
    </source>
</evidence>
<proteinExistence type="predicted"/>
<organism evidence="2 3">
    <name type="scientific">Stephanodiscus triporus</name>
    <dbReference type="NCBI Taxonomy" id="2934178"/>
    <lineage>
        <taxon>Eukaryota</taxon>
        <taxon>Sar</taxon>
        <taxon>Stramenopiles</taxon>
        <taxon>Ochrophyta</taxon>
        <taxon>Bacillariophyta</taxon>
        <taxon>Coscinodiscophyceae</taxon>
        <taxon>Thalassiosirophycidae</taxon>
        <taxon>Stephanodiscales</taxon>
        <taxon>Stephanodiscaceae</taxon>
        <taxon>Stephanodiscus</taxon>
    </lineage>
</organism>
<evidence type="ECO:0000313" key="2">
    <source>
        <dbReference type="EMBL" id="KAL3796041.1"/>
    </source>
</evidence>
<dbReference type="Proteomes" id="UP001530315">
    <property type="component" value="Unassembled WGS sequence"/>
</dbReference>
<accession>A0ABD3Q8Z8</accession>
<gene>
    <name evidence="2" type="ORF">ACHAW5_007638</name>
</gene>
<keyword evidence="3" id="KW-1185">Reference proteome</keyword>
<feature type="compositionally biased region" description="Gly residues" evidence="1">
    <location>
        <begin position="116"/>
        <end position="125"/>
    </location>
</feature>
<comment type="caution">
    <text evidence="2">The sequence shown here is derived from an EMBL/GenBank/DDBJ whole genome shotgun (WGS) entry which is preliminary data.</text>
</comment>
<feature type="compositionally biased region" description="Basic and acidic residues" evidence="1">
    <location>
        <begin position="1"/>
        <end position="12"/>
    </location>
</feature>
<feature type="compositionally biased region" description="Basic and acidic residues" evidence="1">
    <location>
        <begin position="869"/>
        <end position="891"/>
    </location>
</feature>
<dbReference type="Pfam" id="PF03999">
    <property type="entry name" value="MAP65_ASE1"/>
    <property type="match status" value="1"/>
</dbReference>
<feature type="region of interest" description="Disordered" evidence="1">
    <location>
        <begin position="858"/>
        <end position="945"/>
    </location>
</feature>
<feature type="region of interest" description="Disordered" evidence="1">
    <location>
        <begin position="330"/>
        <end position="374"/>
    </location>
</feature>
<dbReference type="EMBL" id="JALLAZ020000402">
    <property type="protein sequence ID" value="KAL3796041.1"/>
    <property type="molecule type" value="Genomic_DNA"/>
</dbReference>
<feature type="compositionally biased region" description="Low complexity" evidence="1">
    <location>
        <begin position="51"/>
        <end position="77"/>
    </location>
</feature>
<feature type="compositionally biased region" description="Polar residues" evidence="1">
    <location>
        <begin position="13"/>
        <end position="34"/>
    </location>
</feature>
<dbReference type="Gene3D" id="1.20.58.1520">
    <property type="match status" value="1"/>
</dbReference>
<feature type="compositionally biased region" description="Polar residues" evidence="1">
    <location>
        <begin position="351"/>
        <end position="365"/>
    </location>
</feature>
<sequence>MSPEHSDLRKSLESIQSMLSHTQRSPMTATSLSSRIHRASLEGGVGGSRPSSSDDAGALSSSSSSSSSRHPSSSSSSFPTTVIRRSPSSAFSTVSKFGATIGGGGGILSPPPFSGALGGGLGSGSSDGAAGRASVAARGRETSLLVSPRFFSPSTATAAAANGGACDNDGATPPTSTALEPRYDGRDPTPYHGGDDGDGKDRKHSESSSRSGLDPPAKSPMPTPNVHSHHYRNSGGGGGTVANSSSAVGIVATAKGTPNAHSHHYRDGVVGGRNNDEQQRRHLHFAAEDQNELSMIDEDESTAGQSLVSNVTGSTLVRTPIFYKRFASSAGAHDQRVGGGHDTVGGATPVSPGTSTHAATPSTSRQPHHHRPSLAMRESLDRLAATTGRALEGIWDDVGVAPDERASQLADLVERIGRLCEDKVREEEALRDQFRKEIADARKEWSVICAALKLEGEEDPVARMRRDPSARDLDGIADGGVSLQWEYEAMMGRLESLRNVRECATADMLASRSRIHEAYAALSGITVEEASLADEMRPYSDVESNLTLERREEFRNGAHQYEESVSTRIRAIVSLLLDCQSLIRELEISPSDEVSVGRSEDDFKIMNSLQSIDEGYTDNEDQGKRPYGASNYTVAGLFESSSCIGIGNSALDRLTSRIAELNGEKRRRRAKLGEMGQAISSLWTMLRVSAEEQRTFTTSIRGLGLDTIRKGEAEIVRLEELKRAMIGQLVREQRSAIEELWCKTGSSVAERASFDAYFQIQDDEQLTSEVLVKHEDYVASLKAKLRKMQPILDLIAKREAIIEERIELELLQKDPDRLKSRGATKQLMKEEKMNRRVTKELPKITSILEDTLRQWYIENKPDGGGGQEEEWRTRKERSEEERHRKRQEERNASLPRSASTLRGDGNDVPRSGSNLRFGGRGPLGDVSSSRQNASRPPARKPKVVQIEQRRWQVDEVIVPRLSLA</sequence>
<protein>
    <submittedName>
        <fullName evidence="2">Uncharacterized protein</fullName>
    </submittedName>
</protein>
<feature type="compositionally biased region" description="Low complexity" evidence="1">
    <location>
        <begin position="156"/>
        <end position="172"/>
    </location>
</feature>
<feature type="compositionally biased region" description="Low complexity" evidence="1">
    <location>
        <begin position="126"/>
        <end position="137"/>
    </location>
</feature>
<dbReference type="AlphaFoldDB" id="A0ABD3Q8Z8"/>
<dbReference type="PANTHER" id="PTHR19321">
    <property type="entry name" value="PROTEIN REGULATOR OF CYTOKINESIS 1 PRC1-RELATED"/>
    <property type="match status" value="1"/>
</dbReference>